<proteinExistence type="predicted"/>
<dbReference type="CDD" id="cd07067">
    <property type="entry name" value="HP_PGM_like"/>
    <property type="match status" value="1"/>
</dbReference>
<comment type="caution">
    <text evidence="1">The sequence shown here is derived from an EMBL/GenBank/DDBJ whole genome shotgun (WGS) entry which is preliminary data.</text>
</comment>
<dbReference type="Proteomes" id="UP001597086">
    <property type="component" value="Unassembled WGS sequence"/>
</dbReference>
<dbReference type="EMBL" id="JBHTKM010000010">
    <property type="protein sequence ID" value="MFD1014945.1"/>
    <property type="molecule type" value="Genomic_DNA"/>
</dbReference>
<evidence type="ECO:0000313" key="1">
    <source>
        <dbReference type="EMBL" id="MFD1014945.1"/>
    </source>
</evidence>
<dbReference type="InterPro" id="IPR013078">
    <property type="entry name" value="His_Pase_superF_clade-1"/>
</dbReference>
<gene>
    <name evidence="1" type="ORF">ACFQ13_03330</name>
</gene>
<dbReference type="Gene3D" id="3.40.50.1240">
    <property type="entry name" value="Phosphoglycerate mutase-like"/>
    <property type="match status" value="1"/>
</dbReference>
<dbReference type="InterPro" id="IPR029033">
    <property type="entry name" value="His_PPase_superfam"/>
</dbReference>
<dbReference type="RefSeq" id="WP_386113995.1">
    <property type="nucleotide sequence ID" value="NZ_JBHTKM010000010.1"/>
</dbReference>
<evidence type="ECO:0000313" key="2">
    <source>
        <dbReference type="Proteomes" id="UP001597086"/>
    </source>
</evidence>
<protein>
    <submittedName>
        <fullName evidence="1">SixA phosphatase family protein</fullName>
    </submittedName>
</protein>
<name>A0ABW3KMB2_9FLAO</name>
<dbReference type="PROSITE" id="PS51257">
    <property type="entry name" value="PROKAR_LIPOPROTEIN"/>
    <property type="match status" value="1"/>
</dbReference>
<dbReference type="Pfam" id="PF00300">
    <property type="entry name" value="His_Phos_1"/>
    <property type="match status" value="1"/>
</dbReference>
<dbReference type="SUPFAM" id="SSF53254">
    <property type="entry name" value="Phosphoglycerate mutase-like"/>
    <property type="match status" value="1"/>
</dbReference>
<keyword evidence="2" id="KW-1185">Reference proteome</keyword>
<accession>A0ABW3KMB2</accession>
<reference evidence="2" key="1">
    <citation type="journal article" date="2019" name="Int. J. Syst. Evol. Microbiol.">
        <title>The Global Catalogue of Microorganisms (GCM) 10K type strain sequencing project: providing services to taxonomists for standard genome sequencing and annotation.</title>
        <authorList>
            <consortium name="The Broad Institute Genomics Platform"/>
            <consortium name="The Broad Institute Genome Sequencing Center for Infectious Disease"/>
            <person name="Wu L."/>
            <person name="Ma J."/>
        </authorList>
    </citation>
    <scope>NUCLEOTIDE SEQUENCE [LARGE SCALE GENOMIC DNA]</scope>
    <source>
        <strain evidence="2">CCUG 56098</strain>
    </source>
</reference>
<sequence>MRKQIIILLIAAIGLVSCKDQVPSNTASTSTYYLIRHAEKDRSDASNKNPDLNEKGLKRAQHWADYFKSIPFDAVYTTAYKRTEQTAQPTAEAKQLAVQYYNPSDLEIDKFISKTQGKTVLIVGHSNTTPKFVNALLGEEKYEAIADDNNANLYIVTRSEDQTKSELLVVD</sequence>
<organism evidence="1 2">
    <name type="scientific">Winogradskyella rapida</name>
    <dbReference type="NCBI Taxonomy" id="549701"/>
    <lineage>
        <taxon>Bacteria</taxon>
        <taxon>Pseudomonadati</taxon>
        <taxon>Bacteroidota</taxon>
        <taxon>Flavobacteriia</taxon>
        <taxon>Flavobacteriales</taxon>
        <taxon>Flavobacteriaceae</taxon>
        <taxon>Winogradskyella</taxon>
    </lineage>
</organism>